<dbReference type="PROSITE" id="PS00141">
    <property type="entry name" value="ASP_PROTEASE"/>
    <property type="match status" value="1"/>
</dbReference>
<feature type="region of interest" description="Disordered" evidence="1">
    <location>
        <begin position="435"/>
        <end position="461"/>
    </location>
</feature>
<protein>
    <recommendedName>
        <fullName evidence="4">Peptidase A2 domain-containing protein</fullName>
    </recommendedName>
</protein>
<feature type="compositionally biased region" description="Low complexity" evidence="1">
    <location>
        <begin position="442"/>
        <end position="451"/>
    </location>
</feature>
<dbReference type="Proteomes" id="UP001189429">
    <property type="component" value="Unassembled WGS sequence"/>
</dbReference>
<sequence length="602" mass="63218">MVGDAQGMLCSMTRRARTSGRSCMGSTVGAPPQPLFSGLLKRLRMNDPRFGGVGYDVIDVRVLTAAGDSVDACFMLDTGVTTNLVTSALFDRLGVPIEAGQVDGAALVGSLEGLSATKLPGFELAGPANTSTHRWICLREDANGSRAWGFVDWDSLLAEARSANGRVVCGKLEWIVCAVSAGEMLEDSVGRRFVEHIEGEMAASGSHFKGKGTSIDQGCPIAITDAFDFHLEGDVLVDRASGLRFRQSLPLPGPIPATLAPTFMQEEMADFQGIRLGGILGQLPLHRAFAIEVDPVAGRYAVHLPESAGSLAAAGGLQRLPGVRLGSGLFGLLLVHAPLCPSAGGASAPSAVPAIVDSGSSITIFNWPAAEALLGIRRGDRVVAEAPRVRAVGVGGGQSEMPVVVVSVGLVGVAEREGDPVLLRLPPSRARCDRGRRHLQGARRGAAGRLACPSGTDRAGHPLTAALPARVRRASHLHVRRRGRPVERVAGARRHRGLPRRHGRRLRGLQKLGCSPDEAAQVCLSMPPGVCQGVAVTPKGRFQGLCYVHVGTEDGVADLAERGWRRYDAPEGQELAPAGAAVASTTGEREPDDARCYALRAA</sequence>
<accession>A0ABN9QKG1</accession>
<organism evidence="2 3">
    <name type="scientific">Prorocentrum cordatum</name>
    <dbReference type="NCBI Taxonomy" id="2364126"/>
    <lineage>
        <taxon>Eukaryota</taxon>
        <taxon>Sar</taxon>
        <taxon>Alveolata</taxon>
        <taxon>Dinophyceae</taxon>
        <taxon>Prorocentrales</taxon>
        <taxon>Prorocentraceae</taxon>
        <taxon>Prorocentrum</taxon>
    </lineage>
</organism>
<reference evidence="2" key="1">
    <citation type="submission" date="2023-10" db="EMBL/GenBank/DDBJ databases">
        <authorList>
            <person name="Chen Y."/>
            <person name="Shah S."/>
            <person name="Dougan E. K."/>
            <person name="Thang M."/>
            <person name="Chan C."/>
        </authorList>
    </citation>
    <scope>NUCLEOTIDE SEQUENCE [LARGE SCALE GENOMIC DNA]</scope>
</reference>
<dbReference type="EMBL" id="CAUYUJ010003514">
    <property type="protein sequence ID" value="CAK0805639.1"/>
    <property type="molecule type" value="Genomic_DNA"/>
</dbReference>
<comment type="caution">
    <text evidence="2">The sequence shown here is derived from an EMBL/GenBank/DDBJ whole genome shotgun (WGS) entry which is preliminary data.</text>
</comment>
<proteinExistence type="predicted"/>
<evidence type="ECO:0000313" key="2">
    <source>
        <dbReference type="EMBL" id="CAK0805639.1"/>
    </source>
</evidence>
<evidence type="ECO:0000313" key="3">
    <source>
        <dbReference type="Proteomes" id="UP001189429"/>
    </source>
</evidence>
<gene>
    <name evidence="2" type="ORF">PCOR1329_LOCUS12104</name>
</gene>
<evidence type="ECO:0008006" key="4">
    <source>
        <dbReference type="Google" id="ProtNLM"/>
    </source>
</evidence>
<keyword evidence="3" id="KW-1185">Reference proteome</keyword>
<dbReference type="InterPro" id="IPR001969">
    <property type="entry name" value="Aspartic_peptidase_AS"/>
</dbReference>
<name>A0ABN9QKG1_9DINO</name>
<evidence type="ECO:0000256" key="1">
    <source>
        <dbReference type="SAM" id="MobiDB-lite"/>
    </source>
</evidence>